<dbReference type="Pfam" id="PF02782">
    <property type="entry name" value="FGGY_C"/>
    <property type="match status" value="1"/>
</dbReference>
<dbReference type="GO" id="GO:0019301">
    <property type="term" value="P:rhamnose catabolic process"/>
    <property type="evidence" value="ECO:0007669"/>
    <property type="project" value="InterPro"/>
</dbReference>
<dbReference type="GO" id="GO:0006071">
    <property type="term" value="P:glycerol metabolic process"/>
    <property type="evidence" value="ECO:0007669"/>
    <property type="project" value="TreeGrafter"/>
</dbReference>
<gene>
    <name evidence="10" type="primary">rhaB</name>
    <name evidence="10" type="ORF">A5CBH24_07180</name>
</gene>
<evidence type="ECO:0000256" key="4">
    <source>
        <dbReference type="ARBA" id="ARBA00022777"/>
    </source>
</evidence>
<dbReference type="SUPFAM" id="SSF53067">
    <property type="entry name" value="Actin-like ATPase domain"/>
    <property type="match status" value="2"/>
</dbReference>
<evidence type="ECO:0000256" key="1">
    <source>
        <dbReference type="ARBA" id="ARBA00009156"/>
    </source>
</evidence>
<dbReference type="InterPro" id="IPR018485">
    <property type="entry name" value="FGGY_C"/>
</dbReference>
<dbReference type="OrthoDB" id="9805576at2"/>
<dbReference type="InterPro" id="IPR013449">
    <property type="entry name" value="Rhamnulokinase"/>
</dbReference>
<dbReference type="PANTHER" id="PTHR10196">
    <property type="entry name" value="SUGAR KINASE"/>
    <property type="match status" value="1"/>
</dbReference>
<evidence type="ECO:0000313" key="11">
    <source>
        <dbReference type="Proteomes" id="UP000318946"/>
    </source>
</evidence>
<evidence type="ECO:0000259" key="9">
    <source>
        <dbReference type="Pfam" id="PF02782"/>
    </source>
</evidence>
<feature type="domain" description="Carbohydrate kinase FGGY N-terminal" evidence="8">
    <location>
        <begin position="5"/>
        <end position="243"/>
    </location>
</feature>
<name>A0A4Y1WRT3_9BACT</name>
<keyword evidence="6" id="KW-1015">Disulfide bond</keyword>
<keyword evidence="11" id="KW-1185">Reference proteome</keyword>
<evidence type="ECO:0000259" key="8">
    <source>
        <dbReference type="Pfam" id="PF00370"/>
    </source>
</evidence>
<dbReference type="InterPro" id="IPR018484">
    <property type="entry name" value="FGGY_N"/>
</dbReference>
<evidence type="ECO:0000256" key="5">
    <source>
        <dbReference type="ARBA" id="ARBA00022840"/>
    </source>
</evidence>
<keyword evidence="2" id="KW-0808">Transferase</keyword>
<dbReference type="GeneID" id="78341434"/>
<keyword evidence="7" id="KW-0684">Rhamnose metabolism</keyword>
<dbReference type="InterPro" id="IPR043129">
    <property type="entry name" value="ATPase_NBD"/>
</dbReference>
<keyword evidence="4 10" id="KW-0418">Kinase</keyword>
<reference evidence="11" key="1">
    <citation type="submission" date="2019-06" db="EMBL/GenBank/DDBJ databases">
        <title>Alistipes onderdonkii subsp. vulgaris subsp. nov., Alistipes dispar sp. nov. and Alistipes communis sp. nov., isolated from human faeces, and creation of Alistipes onderdonkii subsp. onderdonkii subsp. nov.</title>
        <authorList>
            <person name="Sakamoto M."/>
            <person name="Ikeyama N."/>
            <person name="Ogata Y."/>
            <person name="Suda W."/>
            <person name="Iino T."/>
            <person name="Hattori M."/>
            <person name="Ohkuma M."/>
        </authorList>
    </citation>
    <scope>NUCLEOTIDE SEQUENCE [LARGE SCALE GENOMIC DNA]</scope>
    <source>
        <strain evidence="11">5CBH24</strain>
    </source>
</reference>
<dbReference type="GO" id="GO:0005829">
    <property type="term" value="C:cytosol"/>
    <property type="evidence" value="ECO:0007669"/>
    <property type="project" value="TreeGrafter"/>
</dbReference>
<feature type="domain" description="Carbohydrate kinase FGGY C-terminal" evidence="9">
    <location>
        <begin position="255"/>
        <end position="446"/>
    </location>
</feature>
<dbReference type="EMBL" id="AP019735">
    <property type="protein sequence ID" value="BBL03405.1"/>
    <property type="molecule type" value="Genomic_DNA"/>
</dbReference>
<proteinExistence type="inferred from homology"/>
<dbReference type="Proteomes" id="UP000318946">
    <property type="component" value="Chromosome"/>
</dbReference>
<sequence length="474" mass="52008">MQKNIIGVDLGATSGRVILARAGGDRLRMEELHRFPNRMREIDGRFYWDIHALYEEILRGLSVAGGRGERIDSIGIDTWGVDFACVDPDGDLLGLPRAYRDPYTDGVPEEFFRTVPRESVYAKTGIQVMNFNSLYQLYALNREHNPALAAAEHVLFMPDALSYLLTGEQVCEYTILSTSQLMNPRTRELDGELLRAAGVDASLFARRVMPGERVGVLRDEVARRTGLGRVEVFAVAGHDTASAIAAVPAADERFAYLSSGTWSLMGIELPAPVITEESCAMNFTNEGGVDGTTRFLKNITGMWLLEECRRIWAKEGRTYTYAEIMAMAAAAEPGRTRIDPDDEAFAHPADMPAAIRDWCRGRGKVPPADDAALVRCIFESLAARYGEVLGNLRGVAPFAIERLHVIGGGAQNDLLNQLTADACGIPVVAGPSEATAIGNVMVQARALGLVGSLARMRDYIRRSVEVREFLPRTK</sequence>
<dbReference type="Pfam" id="PF00370">
    <property type="entry name" value="FGGY_N"/>
    <property type="match status" value="1"/>
</dbReference>
<protein>
    <submittedName>
        <fullName evidence="10">Rhamnulokinase</fullName>
    </submittedName>
</protein>
<accession>A0A4Y1WRT3</accession>
<organism evidence="10 11">
    <name type="scientific">Alistipes communis</name>
    <dbReference type="NCBI Taxonomy" id="2585118"/>
    <lineage>
        <taxon>Bacteria</taxon>
        <taxon>Pseudomonadati</taxon>
        <taxon>Bacteroidota</taxon>
        <taxon>Bacteroidia</taxon>
        <taxon>Bacteroidales</taxon>
        <taxon>Rikenellaceae</taxon>
        <taxon>Alistipes</taxon>
    </lineage>
</organism>
<evidence type="ECO:0000256" key="2">
    <source>
        <dbReference type="ARBA" id="ARBA00022679"/>
    </source>
</evidence>
<evidence type="ECO:0000313" key="10">
    <source>
        <dbReference type="EMBL" id="BBL03405.1"/>
    </source>
</evidence>
<dbReference type="PANTHER" id="PTHR10196:SF93">
    <property type="entry name" value="L-RHAMNULOKINASE"/>
    <property type="match status" value="1"/>
</dbReference>
<dbReference type="RefSeq" id="WP_141412240.1">
    <property type="nucleotide sequence ID" value="NZ_AP019735.1"/>
</dbReference>
<dbReference type="GO" id="GO:0004370">
    <property type="term" value="F:glycerol kinase activity"/>
    <property type="evidence" value="ECO:0007669"/>
    <property type="project" value="TreeGrafter"/>
</dbReference>
<dbReference type="KEGG" id="acou:A5CBH24_07180"/>
<dbReference type="CDD" id="cd07771">
    <property type="entry name" value="ASKHA_NBD_FGGY_RhaB-like"/>
    <property type="match status" value="1"/>
</dbReference>
<evidence type="ECO:0000256" key="7">
    <source>
        <dbReference type="ARBA" id="ARBA00023308"/>
    </source>
</evidence>
<evidence type="ECO:0000256" key="3">
    <source>
        <dbReference type="ARBA" id="ARBA00022741"/>
    </source>
</evidence>
<dbReference type="Gene3D" id="3.30.420.40">
    <property type="match status" value="2"/>
</dbReference>
<dbReference type="GO" id="GO:0008993">
    <property type="term" value="F:rhamnulokinase activity"/>
    <property type="evidence" value="ECO:0007669"/>
    <property type="project" value="InterPro"/>
</dbReference>
<keyword evidence="5" id="KW-0067">ATP-binding</keyword>
<comment type="similarity">
    <text evidence="1">Belongs to the FGGY kinase family.</text>
</comment>
<dbReference type="GO" id="GO:0005524">
    <property type="term" value="F:ATP binding"/>
    <property type="evidence" value="ECO:0007669"/>
    <property type="project" value="UniProtKB-KW"/>
</dbReference>
<keyword evidence="3" id="KW-0547">Nucleotide-binding</keyword>
<evidence type="ECO:0000256" key="6">
    <source>
        <dbReference type="ARBA" id="ARBA00023157"/>
    </source>
</evidence>
<dbReference type="AlphaFoldDB" id="A0A4Y1WRT3"/>